<dbReference type="Proteomes" id="UP000663855">
    <property type="component" value="Unassembled WGS sequence"/>
</dbReference>
<proteinExistence type="predicted"/>
<feature type="region of interest" description="Disordered" evidence="1">
    <location>
        <begin position="1"/>
        <end position="28"/>
    </location>
</feature>
<feature type="region of interest" description="Disordered" evidence="1">
    <location>
        <begin position="164"/>
        <end position="194"/>
    </location>
</feature>
<evidence type="ECO:0000313" key="2">
    <source>
        <dbReference type="EMBL" id="CAF1390637.1"/>
    </source>
</evidence>
<dbReference type="EMBL" id="CAJNOW010012791">
    <property type="protein sequence ID" value="CAF1614363.1"/>
    <property type="molecule type" value="Genomic_DNA"/>
</dbReference>
<evidence type="ECO:0000313" key="7">
    <source>
        <dbReference type="EMBL" id="CAF3958998.1"/>
    </source>
</evidence>
<dbReference type="EMBL" id="CAJOBJ010003262">
    <property type="protein sequence ID" value="CAF3958998.1"/>
    <property type="molecule type" value="Genomic_DNA"/>
</dbReference>
<dbReference type="Proteomes" id="UP000663834">
    <property type="component" value="Unassembled WGS sequence"/>
</dbReference>
<accession>A0A816BXY8</accession>
<organism evidence="3 8">
    <name type="scientific">Rotaria magnacalcarata</name>
    <dbReference type="NCBI Taxonomy" id="392030"/>
    <lineage>
        <taxon>Eukaryota</taxon>
        <taxon>Metazoa</taxon>
        <taxon>Spiralia</taxon>
        <taxon>Gnathifera</taxon>
        <taxon>Rotifera</taxon>
        <taxon>Eurotatoria</taxon>
        <taxon>Bdelloidea</taxon>
        <taxon>Philodinida</taxon>
        <taxon>Philodinidae</taxon>
        <taxon>Rotaria</taxon>
    </lineage>
</organism>
<dbReference type="EMBL" id="CAJNOV010010119">
    <property type="protein sequence ID" value="CAF1390637.1"/>
    <property type="molecule type" value="Genomic_DNA"/>
</dbReference>
<protein>
    <submittedName>
        <fullName evidence="3">Uncharacterized protein</fullName>
    </submittedName>
</protein>
<evidence type="ECO:0000313" key="8">
    <source>
        <dbReference type="Proteomes" id="UP000663834"/>
    </source>
</evidence>
<name>A0A816BXY8_9BILA</name>
<gene>
    <name evidence="2" type="ORF">CJN711_LOCUS21430</name>
    <name evidence="7" type="ORF">GIL414_LOCUS9512</name>
    <name evidence="3" type="ORF">KQP761_LOCUS23792</name>
    <name evidence="4" type="ORF">MBJ925_LOCUS580</name>
    <name evidence="6" type="ORF">WKI299_LOCUS14739</name>
    <name evidence="5" type="ORF">XDN619_LOCUS9297</name>
</gene>
<reference evidence="3" key="1">
    <citation type="submission" date="2021-02" db="EMBL/GenBank/DDBJ databases">
        <authorList>
            <person name="Nowell W R."/>
        </authorList>
    </citation>
    <scope>NUCLEOTIDE SEQUENCE</scope>
</reference>
<dbReference type="EMBL" id="CAJNRE010000037">
    <property type="protein sequence ID" value="CAF1908153.1"/>
    <property type="molecule type" value="Genomic_DNA"/>
</dbReference>
<dbReference type="Proteomes" id="UP000663824">
    <property type="component" value="Unassembled WGS sequence"/>
</dbReference>
<dbReference type="OrthoDB" id="10042709at2759"/>
<sequence>MRRPYGYSDQSDHDETQSFNVDGGYQYSQSYQTDANNTIQSWEQLVGGDIVSQKDHSQQDVSSVDLPGNHTVNFQFNTDSSYEEVNADVDYETIVRSKNVYNDPQPQIIRKPSQINPVVYNQRVTIRFLQPPPVEQGPLIIREVRPPPPPPQVPLIIRQRPAPARSPSPLVLRERPPPIPDSLTSHVVTKTLPPLPPPPRTVVIEKLPPLPPKPRDIIIERWVPYESMHKRKVIVQRAEEAKGLPPPKNVIIIYEPIQPRVVRQFERLGIRPEDPNKYSATYGNALLSTEQLLAQIKELGITDDLTPPHSFVNQQETVFNTDTTVYDSDTATKQRSFVDTNNYAPTYDNLIRGSSSTINYRDSNQQQFGHDSQFYLSGTEDLSSQFGAYGTTNTMIPH</sequence>
<evidence type="ECO:0000313" key="4">
    <source>
        <dbReference type="EMBL" id="CAF1908153.1"/>
    </source>
</evidence>
<dbReference type="Proteomes" id="UP000663887">
    <property type="component" value="Unassembled WGS sequence"/>
</dbReference>
<dbReference type="Proteomes" id="UP000681720">
    <property type="component" value="Unassembled WGS sequence"/>
</dbReference>
<dbReference type="EMBL" id="CAJNRF010005779">
    <property type="protein sequence ID" value="CAF2074060.1"/>
    <property type="molecule type" value="Genomic_DNA"/>
</dbReference>
<comment type="caution">
    <text evidence="3">The sequence shown here is derived from an EMBL/GenBank/DDBJ whole genome shotgun (WGS) entry which is preliminary data.</text>
</comment>
<evidence type="ECO:0000313" key="6">
    <source>
        <dbReference type="EMBL" id="CAF2074060.1"/>
    </source>
</evidence>
<evidence type="ECO:0000313" key="5">
    <source>
        <dbReference type="EMBL" id="CAF2054169.1"/>
    </source>
</evidence>
<dbReference type="Proteomes" id="UP000663856">
    <property type="component" value="Unassembled WGS sequence"/>
</dbReference>
<dbReference type="AlphaFoldDB" id="A0A816BXY8"/>
<evidence type="ECO:0000313" key="3">
    <source>
        <dbReference type="EMBL" id="CAF1614363.1"/>
    </source>
</evidence>
<dbReference type="EMBL" id="CAJNRG010003200">
    <property type="protein sequence ID" value="CAF2054169.1"/>
    <property type="molecule type" value="Genomic_DNA"/>
</dbReference>
<evidence type="ECO:0000256" key="1">
    <source>
        <dbReference type="SAM" id="MobiDB-lite"/>
    </source>
</evidence>